<evidence type="ECO:0000256" key="4">
    <source>
        <dbReference type="ARBA" id="ARBA00023136"/>
    </source>
</evidence>
<evidence type="ECO:0000256" key="5">
    <source>
        <dbReference type="ARBA" id="ARBA00023180"/>
    </source>
</evidence>
<comment type="caution">
    <text evidence="6">The sequence shown here is derived from an EMBL/GenBank/DDBJ whole genome shotgun (WGS) entry which is preliminary data.</text>
</comment>
<dbReference type="InterPro" id="IPR003406">
    <property type="entry name" value="Glyco_trans_14"/>
</dbReference>
<evidence type="ECO:0000256" key="2">
    <source>
        <dbReference type="ARBA" id="ARBA00022676"/>
    </source>
</evidence>
<dbReference type="Pfam" id="PF02485">
    <property type="entry name" value="Branch"/>
    <property type="match status" value="1"/>
</dbReference>
<evidence type="ECO:0000313" key="6">
    <source>
        <dbReference type="EMBL" id="KAK9862698.1"/>
    </source>
</evidence>
<accession>A0AAW1T199</accession>
<protein>
    <recommendedName>
        <fullName evidence="8">Protein xylosyltransferase</fullName>
    </recommendedName>
</protein>
<keyword evidence="7" id="KW-1185">Reference proteome</keyword>
<dbReference type="GO" id="GO:0016757">
    <property type="term" value="F:glycosyltransferase activity"/>
    <property type="evidence" value="ECO:0007669"/>
    <property type="project" value="UniProtKB-KW"/>
</dbReference>
<evidence type="ECO:0000256" key="1">
    <source>
        <dbReference type="ARBA" id="ARBA00004606"/>
    </source>
</evidence>
<dbReference type="PANTHER" id="PTHR31042:SF145">
    <property type="entry name" value="CORE-2_I-BRANCHING BETA-1,6-N-ACETYLGLUCOSAMINYLTRANSFERASE FAMILY PROTEIN"/>
    <property type="match status" value="1"/>
</dbReference>
<sequence length="364" mass="40874">MQVFPAVTLKAPDACASKLQHPKVALMFVMRGDNTHDWLWGQWLLQAADKYSTLNAFRAAECSQQSDKCACDQKTVQQLIHDCSSENKHLVTRKQHLFSVYTHPSPTYAGFPKGSTFTGTLVDNRIQVIWGSHTMITATRLLLTAALEEPLNQRFILLGDTAIPLYSPLMTYHQLMSEDKSRIDACGPDGGFHEVNDWRWHDSMANGTGLSKEHWRKSSQWFSLLRHHAEMAGTETEVNGAFATHCYFGTDHEDASQKDRSCVSDEHYIPTLLAFKNESGHTDCRGELVKATWPGTVPHPVSWTPADISAPFIEQQRMNVLECSIHRNASRVAELRFTSVQPDNVIQGPTAGFHQALLHFSTRA</sequence>
<reference evidence="6 7" key="1">
    <citation type="journal article" date="2024" name="Nat. Commun.">
        <title>Phylogenomics reveals the evolutionary origins of lichenization in chlorophyte algae.</title>
        <authorList>
            <person name="Puginier C."/>
            <person name="Libourel C."/>
            <person name="Otte J."/>
            <person name="Skaloud P."/>
            <person name="Haon M."/>
            <person name="Grisel S."/>
            <person name="Petersen M."/>
            <person name="Berrin J.G."/>
            <person name="Delaux P.M."/>
            <person name="Dal Grande F."/>
            <person name="Keller J."/>
        </authorList>
    </citation>
    <scope>NUCLEOTIDE SEQUENCE [LARGE SCALE GENOMIC DNA]</scope>
    <source>
        <strain evidence="6 7">SAG 2523</strain>
    </source>
</reference>
<evidence type="ECO:0000256" key="3">
    <source>
        <dbReference type="ARBA" id="ARBA00022679"/>
    </source>
</evidence>
<evidence type="ECO:0008006" key="8">
    <source>
        <dbReference type="Google" id="ProtNLM"/>
    </source>
</evidence>
<proteinExistence type="predicted"/>
<dbReference type="Proteomes" id="UP001485043">
    <property type="component" value="Unassembled WGS sequence"/>
</dbReference>
<gene>
    <name evidence="6" type="ORF">WJX84_004998</name>
</gene>
<evidence type="ECO:0000313" key="7">
    <source>
        <dbReference type="Proteomes" id="UP001485043"/>
    </source>
</evidence>
<keyword evidence="3" id="KW-0808">Transferase</keyword>
<dbReference type="PANTHER" id="PTHR31042">
    <property type="entry name" value="CORE-2/I-BRANCHING BETA-1,6-N-ACETYLGLUCOSAMINYLTRANSFERASE FAMILY PROTEIN-RELATED"/>
    <property type="match status" value="1"/>
</dbReference>
<dbReference type="EMBL" id="JALJOV010000568">
    <property type="protein sequence ID" value="KAK9862698.1"/>
    <property type="molecule type" value="Genomic_DNA"/>
</dbReference>
<dbReference type="AlphaFoldDB" id="A0AAW1T199"/>
<comment type="subcellular location">
    <subcellularLocation>
        <location evidence="1">Membrane</location>
        <topology evidence="1">Single-pass type II membrane protein</topology>
    </subcellularLocation>
</comment>
<keyword evidence="5" id="KW-0325">Glycoprotein</keyword>
<dbReference type="GO" id="GO:0016020">
    <property type="term" value="C:membrane"/>
    <property type="evidence" value="ECO:0007669"/>
    <property type="project" value="UniProtKB-SubCell"/>
</dbReference>
<name>A0AAW1T199_9CHLO</name>
<dbReference type="InterPro" id="IPR044174">
    <property type="entry name" value="BC10-like"/>
</dbReference>
<organism evidence="6 7">
    <name type="scientific">Apatococcus fuscideae</name>
    <dbReference type="NCBI Taxonomy" id="2026836"/>
    <lineage>
        <taxon>Eukaryota</taxon>
        <taxon>Viridiplantae</taxon>
        <taxon>Chlorophyta</taxon>
        <taxon>core chlorophytes</taxon>
        <taxon>Trebouxiophyceae</taxon>
        <taxon>Chlorellales</taxon>
        <taxon>Chlorellaceae</taxon>
        <taxon>Apatococcus</taxon>
    </lineage>
</organism>
<keyword evidence="2" id="KW-0328">Glycosyltransferase</keyword>
<keyword evidence="4" id="KW-0472">Membrane</keyword>